<name>A0A656K2C3_PSESF</name>
<dbReference type="EMBL" id="AOKF01000538">
    <property type="protein sequence ID" value="EPN66300.1"/>
    <property type="molecule type" value="Genomic_DNA"/>
</dbReference>
<organism evidence="1 2">
    <name type="scientific">Pseudomonas syringae pv. actinidiae ICMP 19096</name>
    <dbReference type="NCBI Taxonomy" id="1194405"/>
    <lineage>
        <taxon>Bacteria</taxon>
        <taxon>Pseudomonadati</taxon>
        <taxon>Pseudomonadota</taxon>
        <taxon>Gammaproteobacteria</taxon>
        <taxon>Pseudomonadales</taxon>
        <taxon>Pseudomonadaceae</taxon>
        <taxon>Pseudomonas</taxon>
        <taxon>Pseudomonas syringae</taxon>
    </lineage>
</organism>
<evidence type="ECO:0000313" key="2">
    <source>
        <dbReference type="Proteomes" id="UP000018849"/>
    </source>
</evidence>
<feature type="non-terminal residue" evidence="1">
    <location>
        <position position="1"/>
    </location>
</feature>
<comment type="caution">
    <text evidence="1">The sequence shown here is derived from an EMBL/GenBank/DDBJ whole genome shotgun (WGS) entry which is preliminary data.</text>
</comment>
<sequence>PDCRALRSVQTLIEALAPLLRAALAAEQAR</sequence>
<dbReference type="Proteomes" id="UP000018849">
    <property type="component" value="Unassembled WGS sequence"/>
</dbReference>
<evidence type="ECO:0000313" key="1">
    <source>
        <dbReference type="EMBL" id="EPN66300.1"/>
    </source>
</evidence>
<proteinExistence type="predicted"/>
<accession>A0A656K2C3</accession>
<dbReference type="AlphaFoldDB" id="A0A656K2C3"/>
<gene>
    <name evidence="1" type="ORF">A245_06534</name>
</gene>
<protein>
    <submittedName>
        <fullName evidence="1">LysR family transcriptional regulator</fullName>
    </submittedName>
</protein>
<reference evidence="1 2" key="1">
    <citation type="journal article" date="2013" name="PLoS Pathog.">
        <title>Genomic analysis of the Kiwifruit pathogen Pseudomonas syringae pv. actinidiae provides insight into the origins of an emergent plant disease.</title>
        <authorList>
            <person name="McCann H.C."/>
            <person name="Rikkerink E.H."/>
            <person name="Bertels F."/>
            <person name="Fiers M."/>
            <person name="Lu A."/>
            <person name="Rees-George J."/>
            <person name="Andersen M.T."/>
            <person name="Gleave A.P."/>
            <person name="Haubold B."/>
            <person name="Wohlers M.W."/>
            <person name="Guttman D.S."/>
            <person name="Wang P.W."/>
            <person name="Straub C."/>
            <person name="Vanneste J.L."/>
            <person name="Rainey P.B."/>
            <person name="Templeton M.D."/>
        </authorList>
    </citation>
    <scope>NUCLEOTIDE SEQUENCE [LARGE SCALE GENOMIC DNA]</scope>
    <source>
        <strain evidence="1 2">ICMP 19096</strain>
    </source>
</reference>